<keyword evidence="3" id="KW-1185">Reference proteome</keyword>
<dbReference type="AlphaFoldDB" id="A0A1Q3CPU4"/>
<proteinExistence type="predicted"/>
<dbReference type="Proteomes" id="UP000187406">
    <property type="component" value="Unassembled WGS sequence"/>
</dbReference>
<accession>A0A1Q3CPU4</accession>
<feature type="non-terminal residue" evidence="2">
    <location>
        <position position="1"/>
    </location>
</feature>
<protein>
    <recommendedName>
        <fullName evidence="1">Retrovirus-related Pol polyprotein from transposon TNT 1-94-like beta-barrel domain-containing protein</fullName>
    </recommendedName>
</protein>
<dbReference type="EMBL" id="BDDD01002554">
    <property type="protein sequence ID" value="GAV82103.1"/>
    <property type="molecule type" value="Genomic_DNA"/>
</dbReference>
<organism evidence="2 3">
    <name type="scientific">Cephalotus follicularis</name>
    <name type="common">Albany pitcher plant</name>
    <dbReference type="NCBI Taxonomy" id="3775"/>
    <lineage>
        <taxon>Eukaryota</taxon>
        <taxon>Viridiplantae</taxon>
        <taxon>Streptophyta</taxon>
        <taxon>Embryophyta</taxon>
        <taxon>Tracheophyta</taxon>
        <taxon>Spermatophyta</taxon>
        <taxon>Magnoliopsida</taxon>
        <taxon>eudicotyledons</taxon>
        <taxon>Gunneridae</taxon>
        <taxon>Pentapetalae</taxon>
        <taxon>rosids</taxon>
        <taxon>fabids</taxon>
        <taxon>Oxalidales</taxon>
        <taxon>Cephalotaceae</taxon>
        <taxon>Cephalotus</taxon>
    </lineage>
</organism>
<dbReference type="Pfam" id="PF22936">
    <property type="entry name" value="Pol_BBD"/>
    <property type="match status" value="1"/>
</dbReference>
<dbReference type="InParanoid" id="A0A1Q3CPU4"/>
<gene>
    <name evidence="2" type="ORF">CFOL_v3_25556</name>
</gene>
<evidence type="ECO:0000259" key="1">
    <source>
        <dbReference type="Pfam" id="PF22936"/>
    </source>
</evidence>
<dbReference type="OrthoDB" id="1932348at2759"/>
<name>A0A1Q3CPU4_CEPFO</name>
<comment type="caution">
    <text evidence="2">The sequence shown here is derived from an EMBL/GenBank/DDBJ whole genome shotgun (WGS) entry which is preliminary data.</text>
</comment>
<evidence type="ECO:0000313" key="3">
    <source>
        <dbReference type="Proteomes" id="UP000187406"/>
    </source>
</evidence>
<dbReference type="InterPro" id="IPR054722">
    <property type="entry name" value="PolX-like_BBD"/>
</dbReference>
<feature type="domain" description="Retrovirus-related Pol polyprotein from transposon TNT 1-94-like beta-barrel" evidence="1">
    <location>
        <begin position="34"/>
        <end position="110"/>
    </location>
</feature>
<reference evidence="3" key="1">
    <citation type="submission" date="2016-04" db="EMBL/GenBank/DDBJ databases">
        <title>Cephalotus genome sequencing.</title>
        <authorList>
            <person name="Fukushima K."/>
            <person name="Hasebe M."/>
            <person name="Fang X."/>
        </authorList>
    </citation>
    <scope>NUCLEOTIDE SEQUENCE [LARGE SCALE GENOMIC DNA]</scope>
    <source>
        <strain evidence="3">cv. St1</strain>
    </source>
</reference>
<sequence>LTYKDPKLLGYLEQNIKCLPLWVCLKAKSKDSNWYMDSGCSNHMTGDKDQFIFLKPKDGGNVTFGNNSKEEIEGIGTISNKSSTTIENICYVSGLKHNLLSISQLCDKDFRVILESTHCVVISIITNTSKFIGFRHDNVYIAHLNNLHAQDV</sequence>
<evidence type="ECO:0000313" key="2">
    <source>
        <dbReference type="EMBL" id="GAV82103.1"/>
    </source>
</evidence>